<keyword evidence="1" id="KW-0472">Membrane</keyword>
<comment type="caution">
    <text evidence="2">The sequence shown here is derived from an EMBL/GenBank/DDBJ whole genome shotgun (WGS) entry which is preliminary data.</text>
</comment>
<gene>
    <name evidence="2" type="ORF">N7494_002445</name>
</gene>
<keyword evidence="3" id="KW-1185">Reference proteome</keyword>
<feature type="transmembrane region" description="Helical" evidence="1">
    <location>
        <begin position="6"/>
        <end position="24"/>
    </location>
</feature>
<feature type="transmembrane region" description="Helical" evidence="1">
    <location>
        <begin position="85"/>
        <end position="102"/>
    </location>
</feature>
<name>A0AAD6D3P8_9EURO</name>
<evidence type="ECO:0000313" key="2">
    <source>
        <dbReference type="EMBL" id="KAJ5553067.1"/>
    </source>
</evidence>
<accession>A0AAD6D3P8</accession>
<organism evidence="2 3">
    <name type="scientific">Penicillium frequentans</name>
    <dbReference type="NCBI Taxonomy" id="3151616"/>
    <lineage>
        <taxon>Eukaryota</taxon>
        <taxon>Fungi</taxon>
        <taxon>Dikarya</taxon>
        <taxon>Ascomycota</taxon>
        <taxon>Pezizomycotina</taxon>
        <taxon>Eurotiomycetes</taxon>
        <taxon>Eurotiomycetidae</taxon>
        <taxon>Eurotiales</taxon>
        <taxon>Aspergillaceae</taxon>
        <taxon>Penicillium</taxon>
    </lineage>
</organism>
<dbReference type="EMBL" id="JAQIZZ010000002">
    <property type="protein sequence ID" value="KAJ5553067.1"/>
    <property type="molecule type" value="Genomic_DNA"/>
</dbReference>
<protein>
    <submittedName>
        <fullName evidence="2">Uncharacterized protein</fullName>
    </submittedName>
</protein>
<reference evidence="2 3" key="1">
    <citation type="journal article" date="2023" name="IMA Fungus">
        <title>Comparative genomic study of the Penicillium genus elucidates a diverse pangenome and 15 lateral gene transfer events.</title>
        <authorList>
            <person name="Petersen C."/>
            <person name="Sorensen T."/>
            <person name="Nielsen M.R."/>
            <person name="Sondergaard T.E."/>
            <person name="Sorensen J.L."/>
            <person name="Fitzpatrick D.A."/>
            <person name="Frisvad J.C."/>
            <person name="Nielsen K.L."/>
        </authorList>
    </citation>
    <scope>NUCLEOTIDE SEQUENCE [LARGE SCALE GENOMIC DNA]</scope>
    <source>
        <strain evidence="2 3">IBT 35679</strain>
    </source>
</reference>
<sequence>MIQDGAAVLALIAMSAASTLIGFASHWSPKLASRPTDVPVPDGDIIIITRDGAFIVVQCSEEIARELYIGPEECNYLVGDQSFRILVGIGTLLVILSVLFLGNCNWTMQAVIAIIYIILNALYWVVSLFQEKYLWDLSRYDWQDVTPKYMANADSSTEGGSSPSFTRTLWFAIQVTRTIQWATNSDAAPKTAAWKAWLELAEANCGDKDWDAIGEKDRLMREERLRVGAQRNFVDKQGTSATLPVRAETA</sequence>
<feature type="transmembrane region" description="Helical" evidence="1">
    <location>
        <begin position="108"/>
        <end position="129"/>
    </location>
</feature>
<dbReference type="AlphaFoldDB" id="A0AAD6D3P8"/>
<evidence type="ECO:0000256" key="1">
    <source>
        <dbReference type="SAM" id="Phobius"/>
    </source>
</evidence>
<evidence type="ECO:0000313" key="3">
    <source>
        <dbReference type="Proteomes" id="UP001220324"/>
    </source>
</evidence>
<keyword evidence="1" id="KW-0812">Transmembrane</keyword>
<dbReference type="Proteomes" id="UP001220324">
    <property type="component" value="Unassembled WGS sequence"/>
</dbReference>
<proteinExistence type="predicted"/>
<keyword evidence="1" id="KW-1133">Transmembrane helix</keyword>